<dbReference type="EMBL" id="JAQOMS010000002">
    <property type="protein sequence ID" value="MDC2890998.1"/>
    <property type="molecule type" value="Genomic_DNA"/>
</dbReference>
<evidence type="ECO:0000313" key="5">
    <source>
        <dbReference type="Proteomes" id="UP001528411"/>
    </source>
</evidence>
<evidence type="ECO:0000256" key="2">
    <source>
        <dbReference type="ARBA" id="ARBA00022801"/>
    </source>
</evidence>
<protein>
    <submittedName>
        <fullName evidence="4">Sulfatase-like hydrolase/transferase</fullName>
    </submittedName>
</protein>
<dbReference type="Pfam" id="PF00884">
    <property type="entry name" value="Sulfatase"/>
    <property type="match status" value="1"/>
</dbReference>
<dbReference type="InterPro" id="IPR000917">
    <property type="entry name" value="Sulfatase_N"/>
</dbReference>
<proteinExistence type="inferred from homology"/>
<comment type="caution">
    <text evidence="4">The sequence shown here is derived from an EMBL/GenBank/DDBJ whole genome shotgun (WGS) entry which is preliminary data.</text>
</comment>
<dbReference type="RefSeq" id="WP_272182048.1">
    <property type="nucleotide sequence ID" value="NZ_JAQOMS010000002.1"/>
</dbReference>
<feature type="domain" description="Sulfatase N-terminal" evidence="3">
    <location>
        <begin position="8"/>
        <end position="290"/>
    </location>
</feature>
<organism evidence="4 5">
    <name type="scientific">Psychrosphaera algicola</name>
    <dbReference type="NCBI Taxonomy" id="3023714"/>
    <lineage>
        <taxon>Bacteria</taxon>
        <taxon>Pseudomonadati</taxon>
        <taxon>Pseudomonadota</taxon>
        <taxon>Gammaproteobacteria</taxon>
        <taxon>Alteromonadales</taxon>
        <taxon>Pseudoalteromonadaceae</taxon>
        <taxon>Psychrosphaera</taxon>
    </lineage>
</organism>
<dbReference type="SUPFAM" id="SSF53649">
    <property type="entry name" value="Alkaline phosphatase-like"/>
    <property type="match status" value="1"/>
</dbReference>
<dbReference type="Proteomes" id="UP001528411">
    <property type="component" value="Unassembled WGS sequence"/>
</dbReference>
<evidence type="ECO:0000313" key="4">
    <source>
        <dbReference type="EMBL" id="MDC2890998.1"/>
    </source>
</evidence>
<dbReference type="InterPro" id="IPR050738">
    <property type="entry name" value="Sulfatase"/>
</dbReference>
<evidence type="ECO:0000259" key="3">
    <source>
        <dbReference type="Pfam" id="PF00884"/>
    </source>
</evidence>
<dbReference type="PANTHER" id="PTHR42693:SF53">
    <property type="entry name" value="ENDO-4-O-SULFATASE"/>
    <property type="match status" value="1"/>
</dbReference>
<accession>A0ABT5FIH4</accession>
<comment type="similarity">
    <text evidence="1">Belongs to the sulfatase family.</text>
</comment>
<evidence type="ECO:0000256" key="1">
    <source>
        <dbReference type="ARBA" id="ARBA00008779"/>
    </source>
</evidence>
<keyword evidence="5" id="KW-1185">Reference proteome</keyword>
<dbReference type="Gene3D" id="3.40.720.10">
    <property type="entry name" value="Alkaline Phosphatase, subunit A"/>
    <property type="match status" value="1"/>
</dbReference>
<keyword evidence="2" id="KW-0378">Hydrolase</keyword>
<reference evidence="4 5" key="1">
    <citation type="submission" date="2023-01" db="EMBL/GenBank/DDBJ databases">
        <title>Psychrosphaera sp. nov., isolated from marine algae.</title>
        <authorList>
            <person name="Bayburt H."/>
            <person name="Choi B.J."/>
            <person name="Kim J.M."/>
            <person name="Choi D.G."/>
            <person name="Jeon C.O."/>
        </authorList>
    </citation>
    <scope>NUCLEOTIDE SEQUENCE [LARGE SCALE GENOMIC DNA]</scope>
    <source>
        <strain evidence="4 5">G1-22</strain>
    </source>
</reference>
<sequence length="326" mass="36667">MGFTAQRPNILWLTFEDTSAYELSLYGNKDAKQPNIDALAASSLVFQQAASNAPYCSPARSTLISGNYATSYGADHHRAAVDASPSRLYFPSLLKDAGYFTSNNKKRDYNVKLSKTELAQIWSEYDKKATYNSPKRKSEQPFFSVFNGHMTHMSRLTSYTTAQRREFSQSAGVSSDAKPDYLPDLPEINSDHQFHLEGVVDVDSWVKFFIDDLKAKGLYENTIIFVYSDHGGSSPMGKGFLSFRHSLQVPLVIHVPTKFKHLVPTNVEALQNKQVSFVDFGPTVLSLAGIPTPKEMRGQAFLGELENHTRQYNHSFRTNQEDHFDP</sequence>
<dbReference type="InterPro" id="IPR017850">
    <property type="entry name" value="Alkaline_phosphatase_core_sf"/>
</dbReference>
<name>A0ABT5FIH4_9GAMM</name>
<dbReference type="PANTHER" id="PTHR42693">
    <property type="entry name" value="ARYLSULFATASE FAMILY MEMBER"/>
    <property type="match status" value="1"/>
</dbReference>
<gene>
    <name evidence="4" type="ORF">PN838_22535</name>
</gene>